<sequence length="351" mass="41458">MVEANKLIDSLNTLYDYGEIDEYTPLKYLMHLEFLIDKEGKYIITKKWIKFSKIVTREDFISSLICYYPNLLETLLLRVYKEAVNIGRSGDSKALFEFIDSVPKFADKIIEIRNKEINEDEEIKSFYTLIFKGYPQYLKVLSIFKEMQKAEQYEQIEDMVIGKVPDKMWTDGRKVTSNVKLIKAKGDKEYSLVPFEYTHYKLKDDIKDILSYPWKTFLVVLGMVISESKSVGFEAISIKPQDSSNPYVVQDLNVYIHNTEGKEVRVGDLKKFVYELCISSNFLLFPDKEPDVNLTIFELMDENIFKYKDGQYLLEEYFNERIYQSEIILKNHSRKLKNKIKDYVEELRNVL</sequence>
<dbReference type="EMBL" id="CP009225">
    <property type="protein sequence ID" value="AKC62819.1"/>
    <property type="molecule type" value="Genomic_DNA"/>
</dbReference>
<dbReference type="AlphaFoldDB" id="A0A7U4LNG4"/>
<dbReference type="RefSeq" id="WP_033059769.1">
    <property type="nucleotide sequence ID" value="NZ_CP009225.1"/>
</dbReference>
<dbReference type="Proteomes" id="UP000033052">
    <property type="component" value="Chromosome"/>
</dbReference>
<accession>A0A7U4LNG4</accession>
<evidence type="ECO:0000313" key="2">
    <source>
        <dbReference type="Proteomes" id="UP000033052"/>
    </source>
</evidence>
<name>A0A7U4LNG4_CLOSG</name>
<dbReference type="GeneID" id="92938796"/>
<evidence type="ECO:0000313" key="1">
    <source>
        <dbReference type="EMBL" id="AKC62819.1"/>
    </source>
</evidence>
<dbReference type="KEGG" id="cld:CLSPO_c20990"/>
<reference evidence="1 2" key="1">
    <citation type="journal article" date="2015" name="PLoS ONE">
        <title>A universal mariner transposon system for forward genetic studies in the genus clostridium.</title>
        <authorList>
            <person name="Zhang Y."/>
            <person name="Grosse-Honebrink A."/>
            <person name="Minton N.P."/>
        </authorList>
    </citation>
    <scope>NUCLEOTIDE SEQUENCE [LARGE SCALE GENOMIC DNA]</scope>
    <source>
        <strain evidence="1 2">NCIMB 10696</strain>
    </source>
</reference>
<proteinExistence type="predicted"/>
<protein>
    <submittedName>
        <fullName evidence="1">Uncharacterized protein</fullName>
    </submittedName>
</protein>
<gene>
    <name evidence="1" type="ORF">CLSPO_c20990</name>
</gene>
<organism evidence="1 2">
    <name type="scientific">Clostridium sporogenes</name>
    <dbReference type="NCBI Taxonomy" id="1509"/>
    <lineage>
        <taxon>Bacteria</taxon>
        <taxon>Bacillati</taxon>
        <taxon>Bacillota</taxon>
        <taxon>Clostridia</taxon>
        <taxon>Eubacteriales</taxon>
        <taxon>Clostridiaceae</taxon>
        <taxon>Clostridium</taxon>
    </lineage>
</organism>